<dbReference type="PANTHER" id="PTHR42789">
    <property type="entry name" value="D-ISOMER SPECIFIC 2-HYDROXYACID DEHYDROGENASE FAMILY PROTEIN (AFU_ORTHOLOGUE AFUA_6G10090)"/>
    <property type="match status" value="1"/>
</dbReference>
<dbReference type="SUPFAM" id="SSF52283">
    <property type="entry name" value="Formate/glycerate dehydrogenase catalytic domain-like"/>
    <property type="match status" value="1"/>
</dbReference>
<feature type="domain" description="D-isomer specific 2-hydroxyacid dehydrogenase NAD-binding" evidence="6">
    <location>
        <begin position="96"/>
        <end position="276"/>
    </location>
</feature>
<comment type="caution">
    <text evidence="7">The sequence shown here is derived from an EMBL/GenBank/DDBJ whole genome shotgun (WGS) entry which is preliminary data.</text>
</comment>
<accession>A0A0W7TN69</accession>
<comment type="similarity">
    <text evidence="1 4">Belongs to the D-isomer specific 2-hydroxyacid dehydrogenase family.</text>
</comment>
<dbReference type="SUPFAM" id="SSF51735">
    <property type="entry name" value="NAD(P)-binding Rossmann-fold domains"/>
    <property type="match status" value="1"/>
</dbReference>
<dbReference type="PANTHER" id="PTHR42789:SF1">
    <property type="entry name" value="D-ISOMER SPECIFIC 2-HYDROXYACID DEHYDROGENASE FAMILY PROTEIN (AFU_ORTHOLOGUE AFUA_6G10090)"/>
    <property type="match status" value="1"/>
</dbReference>
<dbReference type="InterPro" id="IPR036291">
    <property type="entry name" value="NAD(P)-bd_dom_sf"/>
</dbReference>
<dbReference type="GO" id="GO:0016616">
    <property type="term" value="F:oxidoreductase activity, acting on the CH-OH group of donors, NAD or NADP as acceptor"/>
    <property type="evidence" value="ECO:0007669"/>
    <property type="project" value="InterPro"/>
</dbReference>
<gene>
    <name evidence="7" type="ORF">ASJ35_14485</name>
</gene>
<dbReference type="CDD" id="cd12173">
    <property type="entry name" value="PGDH_4"/>
    <property type="match status" value="1"/>
</dbReference>
<name>A0A0W7TN69_9FIRM</name>
<feature type="domain" description="D-isomer specific 2-hydroxyacid dehydrogenase catalytic" evidence="5">
    <location>
        <begin position="32"/>
        <end position="306"/>
    </location>
</feature>
<dbReference type="Pfam" id="PF02826">
    <property type="entry name" value="2-Hacid_dh_C"/>
    <property type="match status" value="1"/>
</dbReference>
<dbReference type="InterPro" id="IPR006140">
    <property type="entry name" value="D-isomer_DH_NAD-bd"/>
</dbReference>
<dbReference type="PROSITE" id="PS00671">
    <property type="entry name" value="D_2_HYDROXYACID_DH_3"/>
    <property type="match status" value="1"/>
</dbReference>
<evidence type="ECO:0000256" key="4">
    <source>
        <dbReference type="RuleBase" id="RU003719"/>
    </source>
</evidence>
<sequence length="321" mass="33707">MLKIFLCESIHPRALALLKTRAEVFSDPACLGRADAAISRNLRMDAAFLEQCPALKVIGIHGTGTDRVDLAAAAQRGVRVVYAPGENAQSVAELIVGLALALARRVYLADRMLQTGEALAIADARLTGMELHGKTLGLVGVGSIARCAAEMFRRAFGMSIVGYSPSLTEERAACLGIARCTCVREVFARADVVSIGVPLTPQTRGLVGTTELAAAKPGALLVNTARGGVVDEDALYRALTQGPLGAAACDVLAHEPPAPGLPLLRLPNFLATPHLGAATDEALLRVGMCVVEQIFTVLDGKTPAHECIGTTDRTDVESEHK</sequence>
<keyword evidence="3" id="KW-0520">NAD</keyword>
<dbReference type="GO" id="GO:0051287">
    <property type="term" value="F:NAD binding"/>
    <property type="evidence" value="ECO:0007669"/>
    <property type="project" value="InterPro"/>
</dbReference>
<organism evidence="7 8">
    <name type="scientific">Ruthenibacterium lactatiformans</name>
    <dbReference type="NCBI Taxonomy" id="1550024"/>
    <lineage>
        <taxon>Bacteria</taxon>
        <taxon>Bacillati</taxon>
        <taxon>Bacillota</taxon>
        <taxon>Clostridia</taxon>
        <taxon>Eubacteriales</taxon>
        <taxon>Oscillospiraceae</taxon>
        <taxon>Ruthenibacterium</taxon>
    </lineage>
</organism>
<evidence type="ECO:0000256" key="1">
    <source>
        <dbReference type="ARBA" id="ARBA00005854"/>
    </source>
</evidence>
<dbReference type="Gene3D" id="3.40.50.720">
    <property type="entry name" value="NAD(P)-binding Rossmann-like Domain"/>
    <property type="match status" value="2"/>
</dbReference>
<evidence type="ECO:0000259" key="6">
    <source>
        <dbReference type="Pfam" id="PF02826"/>
    </source>
</evidence>
<dbReference type="InterPro" id="IPR006139">
    <property type="entry name" value="D-isomer_2_OHA_DH_cat_dom"/>
</dbReference>
<evidence type="ECO:0000313" key="7">
    <source>
        <dbReference type="EMBL" id="KUE75293.1"/>
    </source>
</evidence>
<evidence type="ECO:0000256" key="3">
    <source>
        <dbReference type="ARBA" id="ARBA00023027"/>
    </source>
</evidence>
<evidence type="ECO:0000256" key="2">
    <source>
        <dbReference type="ARBA" id="ARBA00023002"/>
    </source>
</evidence>
<evidence type="ECO:0000259" key="5">
    <source>
        <dbReference type="Pfam" id="PF00389"/>
    </source>
</evidence>
<proteinExistence type="inferred from homology"/>
<evidence type="ECO:0000313" key="8">
    <source>
        <dbReference type="Proteomes" id="UP000053433"/>
    </source>
</evidence>
<keyword evidence="2 4" id="KW-0560">Oxidoreductase</keyword>
<dbReference type="Pfam" id="PF00389">
    <property type="entry name" value="2-Hacid_dh"/>
    <property type="match status" value="1"/>
</dbReference>
<evidence type="ECO:0008006" key="9">
    <source>
        <dbReference type="Google" id="ProtNLM"/>
    </source>
</evidence>
<dbReference type="Proteomes" id="UP000053433">
    <property type="component" value="Unassembled WGS sequence"/>
</dbReference>
<dbReference type="InterPro" id="IPR050857">
    <property type="entry name" value="D-2-hydroxyacid_DH"/>
</dbReference>
<dbReference type="AlphaFoldDB" id="A0A0W7TN69"/>
<dbReference type="InterPro" id="IPR029753">
    <property type="entry name" value="D-isomer_DH_CS"/>
</dbReference>
<protein>
    <recommendedName>
        <fullName evidence="9">3-phosphoglycerate dehydrogenase</fullName>
    </recommendedName>
</protein>
<dbReference type="EMBL" id="LMUA01000024">
    <property type="protein sequence ID" value="KUE75293.1"/>
    <property type="molecule type" value="Genomic_DNA"/>
</dbReference>
<dbReference type="RefSeq" id="WP_009321719.1">
    <property type="nucleotide sequence ID" value="NZ_LMUA01000024.1"/>
</dbReference>
<reference evidence="7 8" key="1">
    <citation type="submission" date="2015-10" db="EMBL/GenBank/DDBJ databases">
        <title>A novel member of the family Ruminococcaceae isolated from human faeces.</title>
        <authorList>
            <person name="Shkoporov A.N."/>
            <person name="Chaplin A.V."/>
            <person name="Motuzova O.V."/>
            <person name="Kafarskaia L.I."/>
            <person name="Efimov B.A."/>
        </authorList>
    </citation>
    <scope>NUCLEOTIDE SEQUENCE [LARGE SCALE GENOMIC DNA]</scope>
    <source>
        <strain evidence="7 8">668</strain>
    </source>
</reference>